<keyword evidence="2" id="KW-1185">Reference proteome</keyword>
<dbReference type="OrthoDB" id="4771009at2759"/>
<organism evidence="1 2">
    <name type="scientific">Microdochium trichocladiopsis</name>
    <dbReference type="NCBI Taxonomy" id="1682393"/>
    <lineage>
        <taxon>Eukaryota</taxon>
        <taxon>Fungi</taxon>
        <taxon>Dikarya</taxon>
        <taxon>Ascomycota</taxon>
        <taxon>Pezizomycotina</taxon>
        <taxon>Sordariomycetes</taxon>
        <taxon>Xylariomycetidae</taxon>
        <taxon>Xylariales</taxon>
        <taxon>Microdochiaceae</taxon>
        <taxon>Microdochium</taxon>
    </lineage>
</organism>
<protein>
    <submittedName>
        <fullName evidence="1">Uncharacterized protein</fullName>
    </submittedName>
</protein>
<dbReference type="AlphaFoldDB" id="A0A9P9BP81"/>
<dbReference type="RefSeq" id="XP_046011265.1">
    <property type="nucleotide sequence ID" value="XM_046162599.1"/>
</dbReference>
<evidence type="ECO:0000313" key="2">
    <source>
        <dbReference type="Proteomes" id="UP000756346"/>
    </source>
</evidence>
<dbReference type="EMBL" id="JAGTJQ010000006">
    <property type="protein sequence ID" value="KAH7028977.1"/>
    <property type="molecule type" value="Genomic_DNA"/>
</dbReference>
<dbReference type="GeneID" id="70192145"/>
<sequence>MIGCAGSFRGPQLVCRQNATGISGRFASRAHSSDSQLRRPSALFITLEHHTQCHQSFRVASDILPSTLPRLLAGGKLDRIALWHVRSVDIWGGRRTWADWKPHSLLLPNTAVTTPAHSTIQDSFTPPRPYGPGFLSQDELDVLTSLMEDELHFDHATARHWRSSIEDGCDIALKGLVIALSPRLEHLRVIMAPCEMPQDTSRDYFDRLKDPDKHAAENTLEFPSCQELDLRFIGKSIRMITKSADKKLLWPPGFASLRNVAVGIHSLATPYAQTAGAHQMRSWINTPAIAPLFALPGVATLYAAGLADPGYADTLTIDPVLEPGKSSIKSLFFSECTMQEPTLKRLVKACETVKTLTLQRCDTEAFILSDMHTVLSRHCMEGLFDGLVTLGKTPPLPASDFAEFTSCLVELLRACQSRHINITNLEYSGTHLSQRRLQVLLDEALTHVFENEVADDRDDFKPEAIFLTEAEVPSREAFGFRKAIVAGREVGVEVITAATPMSEEVRSLLPRGASELDLESSPWRGHALVKGLTVHPERGLELGGCNACGRCQVCLGKYPTELWRQRDDGAYFTHENLEKWRTEDEAKTAQA</sequence>
<comment type="caution">
    <text evidence="1">The sequence shown here is derived from an EMBL/GenBank/DDBJ whole genome shotgun (WGS) entry which is preliminary data.</text>
</comment>
<accession>A0A9P9BP81</accession>
<name>A0A9P9BP81_9PEZI</name>
<proteinExistence type="predicted"/>
<dbReference type="Proteomes" id="UP000756346">
    <property type="component" value="Unassembled WGS sequence"/>
</dbReference>
<evidence type="ECO:0000313" key="1">
    <source>
        <dbReference type="EMBL" id="KAH7028977.1"/>
    </source>
</evidence>
<reference evidence="1" key="1">
    <citation type="journal article" date="2021" name="Nat. Commun.">
        <title>Genetic determinants of endophytism in the Arabidopsis root mycobiome.</title>
        <authorList>
            <person name="Mesny F."/>
            <person name="Miyauchi S."/>
            <person name="Thiergart T."/>
            <person name="Pickel B."/>
            <person name="Atanasova L."/>
            <person name="Karlsson M."/>
            <person name="Huettel B."/>
            <person name="Barry K.W."/>
            <person name="Haridas S."/>
            <person name="Chen C."/>
            <person name="Bauer D."/>
            <person name="Andreopoulos W."/>
            <person name="Pangilinan J."/>
            <person name="LaButti K."/>
            <person name="Riley R."/>
            <person name="Lipzen A."/>
            <person name="Clum A."/>
            <person name="Drula E."/>
            <person name="Henrissat B."/>
            <person name="Kohler A."/>
            <person name="Grigoriev I.V."/>
            <person name="Martin F.M."/>
            <person name="Hacquard S."/>
        </authorList>
    </citation>
    <scope>NUCLEOTIDE SEQUENCE</scope>
    <source>
        <strain evidence="1">MPI-CAGE-CH-0230</strain>
    </source>
</reference>
<gene>
    <name evidence="1" type="ORF">B0I36DRAFT_431892</name>
</gene>